<keyword evidence="3" id="KW-1185">Reference proteome</keyword>
<reference evidence="2 3" key="1">
    <citation type="submission" date="2021-01" db="EMBL/GenBank/DDBJ databases">
        <title>Whole genome shotgun sequence of Microbispora corallina NBRC 16416.</title>
        <authorList>
            <person name="Komaki H."/>
            <person name="Tamura T."/>
        </authorList>
    </citation>
    <scope>NUCLEOTIDE SEQUENCE [LARGE SCALE GENOMIC DNA]</scope>
    <source>
        <strain evidence="2 3">NBRC 16416</strain>
    </source>
</reference>
<name>A0ABQ4FYZ4_9ACTN</name>
<organism evidence="2 3">
    <name type="scientific">Microbispora corallina</name>
    <dbReference type="NCBI Taxonomy" id="83302"/>
    <lineage>
        <taxon>Bacteria</taxon>
        <taxon>Bacillati</taxon>
        <taxon>Actinomycetota</taxon>
        <taxon>Actinomycetes</taxon>
        <taxon>Streptosporangiales</taxon>
        <taxon>Streptosporangiaceae</taxon>
        <taxon>Microbispora</taxon>
    </lineage>
</organism>
<protein>
    <submittedName>
        <fullName evidence="2">Uncharacterized protein</fullName>
    </submittedName>
</protein>
<dbReference type="EMBL" id="BOOC01000011">
    <property type="protein sequence ID" value="GIH40025.1"/>
    <property type="molecule type" value="Genomic_DNA"/>
</dbReference>
<accession>A0ABQ4FYZ4</accession>
<proteinExistence type="predicted"/>
<sequence>MADDSFPEPLPHKRAILRQVRDIQKYVRPMPMAWQDFYQALINAILVNLNHSGHEDATRNMLDYLADVVRYRRQPVSGFVKDVMLLPGADRNLLQNLWRRASAEPIAGSPSVASALEEVVAARPAGTAESSPTKPALRRRRVQIPRQVEDVDGYGLKPDPLTAQTPGELVDRMRRYRIWAGDLALRELVRRANGAFALSTLSKTLREDKLPPLELLLSFIRACGGSDDDVQRWGTAWRQIRMPQPCAELARPLSPVTRLPRARTAG</sequence>
<gene>
    <name evidence="2" type="ORF">Mco01_30250</name>
</gene>
<comment type="caution">
    <text evidence="2">The sequence shown here is derived from an EMBL/GenBank/DDBJ whole genome shotgun (WGS) entry which is preliminary data.</text>
</comment>
<feature type="region of interest" description="Disordered" evidence="1">
    <location>
        <begin position="123"/>
        <end position="142"/>
    </location>
</feature>
<evidence type="ECO:0000313" key="2">
    <source>
        <dbReference type="EMBL" id="GIH40025.1"/>
    </source>
</evidence>
<evidence type="ECO:0000313" key="3">
    <source>
        <dbReference type="Proteomes" id="UP000603904"/>
    </source>
</evidence>
<dbReference type="Proteomes" id="UP000603904">
    <property type="component" value="Unassembled WGS sequence"/>
</dbReference>
<dbReference type="RefSeq" id="WP_204057487.1">
    <property type="nucleotide sequence ID" value="NZ_BOOC01000011.1"/>
</dbReference>
<evidence type="ECO:0000256" key="1">
    <source>
        <dbReference type="SAM" id="MobiDB-lite"/>
    </source>
</evidence>